<feature type="transmembrane region" description="Helical" evidence="7">
    <location>
        <begin position="134"/>
        <end position="153"/>
    </location>
</feature>
<feature type="transmembrane region" description="Helical" evidence="7">
    <location>
        <begin position="47"/>
        <end position="68"/>
    </location>
</feature>
<feature type="transmembrane region" description="Helical" evidence="7">
    <location>
        <begin position="281"/>
        <end position="307"/>
    </location>
</feature>
<dbReference type="InterPro" id="IPR000715">
    <property type="entry name" value="Glycosyl_transferase_4"/>
</dbReference>
<evidence type="ECO:0000256" key="1">
    <source>
        <dbReference type="ARBA" id="ARBA00004141"/>
    </source>
</evidence>
<dbReference type="GO" id="GO:0009252">
    <property type="term" value="P:peptidoglycan biosynthetic process"/>
    <property type="evidence" value="ECO:0007669"/>
    <property type="project" value="UniProtKB-UniRule"/>
</dbReference>
<dbReference type="NCBIfam" id="TIGR00445">
    <property type="entry name" value="mraY"/>
    <property type="match status" value="1"/>
</dbReference>
<proteinExistence type="inferred from homology"/>
<comment type="function">
    <text evidence="7">Catalyzes the initial step of the lipid cycle reactions in the biosynthesis of the cell wall peptidoglycan: transfers peptidoglycan precursor phospho-MurNAc-pentapeptide from UDP-MurNAc-pentapeptide onto the lipid carrier undecaprenyl phosphate, yielding undecaprenyl-pyrophosphoryl-MurNAc-pentapeptide, known as lipid I.</text>
</comment>
<dbReference type="GO" id="GO:0005886">
    <property type="term" value="C:plasma membrane"/>
    <property type="evidence" value="ECO:0007669"/>
    <property type="project" value="UniProtKB-SubCell"/>
</dbReference>
<feature type="transmembrane region" description="Helical" evidence="7">
    <location>
        <begin position="6"/>
        <end position="26"/>
    </location>
</feature>
<dbReference type="InterPro" id="IPR018480">
    <property type="entry name" value="PNAcMuramoyl-5peptid_Trfase_CS"/>
</dbReference>
<dbReference type="Pfam" id="PF00953">
    <property type="entry name" value="Glycos_transf_4"/>
    <property type="match status" value="1"/>
</dbReference>
<keyword evidence="7" id="KW-0133">Cell shape</keyword>
<evidence type="ECO:0000313" key="10">
    <source>
        <dbReference type="EMBL" id="OGC15969.1"/>
    </source>
</evidence>
<dbReference type="Proteomes" id="UP000177905">
    <property type="component" value="Unassembled WGS sequence"/>
</dbReference>
<dbReference type="EMBL" id="MEUA01000016">
    <property type="protein sequence ID" value="OGC15969.1"/>
    <property type="molecule type" value="Genomic_DNA"/>
</dbReference>
<evidence type="ECO:0000256" key="5">
    <source>
        <dbReference type="ARBA" id="ARBA00022989"/>
    </source>
</evidence>
<accession>A0A1F4S6E3</accession>
<keyword evidence="7" id="KW-0131">Cell cycle</keyword>
<protein>
    <recommendedName>
        <fullName evidence="7 8">Phospho-N-acetylmuramoyl-pentapeptide-transferase</fullName>
        <ecNumber evidence="7 8">2.7.8.13</ecNumber>
    </recommendedName>
    <alternativeName>
        <fullName evidence="7">UDP-MurNAc-pentapeptide phosphotransferase</fullName>
    </alternativeName>
</protein>
<comment type="caution">
    <text evidence="10">The sequence shown here is derived from an EMBL/GenBank/DDBJ whole genome shotgun (WGS) entry which is preliminary data.</text>
</comment>
<comment type="similarity">
    <text evidence="2 7">Belongs to the glycosyltransferase 4 family. MraY subfamily.</text>
</comment>
<evidence type="ECO:0000256" key="7">
    <source>
        <dbReference type="HAMAP-Rule" id="MF_00038"/>
    </source>
</evidence>
<evidence type="ECO:0000256" key="3">
    <source>
        <dbReference type="ARBA" id="ARBA00022679"/>
    </source>
</evidence>
<comment type="catalytic activity">
    <reaction evidence="7">
        <text>UDP-N-acetyl-alpha-D-muramoyl-L-alanyl-gamma-D-glutamyl-meso-2,6-diaminopimeloyl-D-alanyl-D-alanine + di-trans,octa-cis-undecaprenyl phosphate = di-trans,octa-cis-undecaprenyl diphospho-N-acetyl-alpha-D-muramoyl-L-alanyl-D-glutamyl-meso-2,6-diaminopimeloyl-D-alanyl-D-alanine + UMP</text>
        <dbReference type="Rhea" id="RHEA:28386"/>
        <dbReference type="ChEBI" id="CHEBI:57865"/>
        <dbReference type="ChEBI" id="CHEBI:60392"/>
        <dbReference type="ChEBI" id="CHEBI:61386"/>
        <dbReference type="ChEBI" id="CHEBI:61387"/>
        <dbReference type="EC" id="2.7.8.13"/>
    </reaction>
</comment>
<dbReference type="PANTHER" id="PTHR22926:SF5">
    <property type="entry name" value="PHOSPHO-N-ACETYLMURAMOYL-PENTAPEPTIDE-TRANSFERASE HOMOLOG"/>
    <property type="match status" value="1"/>
</dbReference>
<dbReference type="PANTHER" id="PTHR22926">
    <property type="entry name" value="PHOSPHO-N-ACETYLMURAMOYL-PENTAPEPTIDE-TRANSFERASE"/>
    <property type="match status" value="1"/>
</dbReference>
<dbReference type="PROSITE" id="PS01347">
    <property type="entry name" value="MRAY_1"/>
    <property type="match status" value="1"/>
</dbReference>
<keyword evidence="7 9" id="KW-0460">Magnesium</keyword>
<dbReference type="CDD" id="cd06852">
    <property type="entry name" value="GT_MraY"/>
    <property type="match status" value="1"/>
</dbReference>
<keyword evidence="7" id="KW-1003">Cell membrane</keyword>
<dbReference type="UniPathway" id="UPA00219"/>
<feature type="transmembrane region" description="Helical" evidence="7">
    <location>
        <begin position="111"/>
        <end position="128"/>
    </location>
</feature>
<name>A0A1F4S6E3_UNCSA</name>
<feature type="transmembrane region" description="Helical" evidence="7">
    <location>
        <begin position="165"/>
        <end position="184"/>
    </location>
</feature>
<evidence type="ECO:0000256" key="4">
    <source>
        <dbReference type="ARBA" id="ARBA00022692"/>
    </source>
</evidence>
<evidence type="ECO:0000256" key="9">
    <source>
        <dbReference type="PIRSR" id="PIRSR600715-1"/>
    </source>
</evidence>
<dbReference type="GO" id="GO:0046872">
    <property type="term" value="F:metal ion binding"/>
    <property type="evidence" value="ECO:0007669"/>
    <property type="project" value="UniProtKB-KW"/>
</dbReference>
<keyword evidence="3 7" id="KW-0808">Transferase</keyword>
<dbReference type="PROSITE" id="PS01348">
    <property type="entry name" value="MRAY_2"/>
    <property type="match status" value="1"/>
</dbReference>
<feature type="binding site" evidence="9">
    <location>
        <position position="158"/>
    </location>
    <ligand>
        <name>Mg(2+)</name>
        <dbReference type="ChEBI" id="CHEBI:18420"/>
    </ligand>
</feature>
<dbReference type="EC" id="2.7.8.13" evidence="7 8"/>
<evidence type="ECO:0000313" key="11">
    <source>
        <dbReference type="Proteomes" id="UP000177905"/>
    </source>
</evidence>
<dbReference type="GO" id="GO:0008963">
    <property type="term" value="F:phospho-N-acetylmuramoyl-pentapeptide-transferase activity"/>
    <property type="evidence" value="ECO:0007669"/>
    <property type="project" value="UniProtKB-UniRule"/>
</dbReference>
<keyword evidence="7" id="KW-0132">Cell division</keyword>
<dbReference type="InterPro" id="IPR003524">
    <property type="entry name" value="PNAcMuramoyl-5peptid_Trfase"/>
</dbReference>
<feature type="transmembrane region" description="Helical" evidence="7">
    <location>
        <begin position="74"/>
        <end position="91"/>
    </location>
</feature>
<dbReference type="GO" id="GO:0051301">
    <property type="term" value="P:cell division"/>
    <property type="evidence" value="ECO:0007669"/>
    <property type="project" value="UniProtKB-KW"/>
</dbReference>
<keyword evidence="4 7" id="KW-0812">Transmembrane</keyword>
<dbReference type="GO" id="GO:0051992">
    <property type="term" value="F:UDP-N-acetylmuramoyl-L-alanyl-D-glutamyl-meso-2,6-diaminopimelyl-D-alanyl-D-alanine:undecaprenyl-phosphate transferase activity"/>
    <property type="evidence" value="ECO:0007669"/>
    <property type="project" value="RHEA"/>
</dbReference>
<sequence length="308" mass="34640">MWLLFFLFFLSFVFTSVLTWLILLFFSKIHIGQFEREEGPESHKKKSGTPTMGGVGFVIISIVLSFSFSEVRPLLFLFLGYSLIGFFDDFIKVYKKRNLGLTFWQKVFSQLLLSSLFSFFVLFCTPYLTSSYLLKILGIPLYILFSTFLIFGCGNATNLTDGIDGLLAGTSILAFASFFVIALHRHLLPFSVLAIVLIGGLLAFLFFNFPKAKIFMGDTGSLGIGAILAGMAIILNKELLLVIIGGVFLVEALSVIIQVLSYKLFKKRVFKMSPLHHHFELLGWSEVYVTLMFWAVQFLLSIIGVFLA</sequence>
<feature type="transmembrane region" description="Helical" evidence="7">
    <location>
        <begin position="214"/>
        <end position="234"/>
    </location>
</feature>
<keyword evidence="7 9" id="KW-0479">Metal-binding</keyword>
<dbReference type="AlphaFoldDB" id="A0A1F4S6E3"/>
<comment type="subcellular location">
    <subcellularLocation>
        <location evidence="7">Cell membrane</location>
        <topology evidence="7">Multi-pass membrane protein</topology>
    </subcellularLocation>
    <subcellularLocation>
        <location evidence="1">Membrane</location>
        <topology evidence="1">Multi-pass membrane protein</topology>
    </subcellularLocation>
</comment>
<feature type="transmembrane region" description="Helical" evidence="7">
    <location>
        <begin position="190"/>
        <end position="207"/>
    </location>
</feature>
<comment type="pathway">
    <text evidence="7">Cell wall biogenesis; peptidoglycan biosynthesis.</text>
</comment>
<dbReference type="GO" id="GO:0008360">
    <property type="term" value="P:regulation of cell shape"/>
    <property type="evidence" value="ECO:0007669"/>
    <property type="project" value="UniProtKB-KW"/>
</dbReference>
<feature type="binding site" evidence="9">
    <location>
        <position position="218"/>
    </location>
    <ligand>
        <name>Mg(2+)</name>
        <dbReference type="ChEBI" id="CHEBI:18420"/>
    </ligand>
</feature>
<reference evidence="10 11" key="1">
    <citation type="journal article" date="2016" name="Nat. Commun.">
        <title>Thousands of microbial genomes shed light on interconnected biogeochemical processes in an aquifer system.</title>
        <authorList>
            <person name="Anantharaman K."/>
            <person name="Brown C.T."/>
            <person name="Hug L.A."/>
            <person name="Sharon I."/>
            <person name="Castelle C.J."/>
            <person name="Probst A.J."/>
            <person name="Thomas B.C."/>
            <person name="Singh A."/>
            <person name="Wilkins M.J."/>
            <person name="Karaoz U."/>
            <person name="Brodie E.L."/>
            <person name="Williams K.H."/>
            <person name="Hubbard S.S."/>
            <person name="Banfield J.F."/>
        </authorList>
    </citation>
    <scope>NUCLEOTIDE SEQUENCE [LARGE SCALE GENOMIC DNA]</scope>
</reference>
<keyword evidence="7" id="KW-0961">Cell wall biogenesis/degradation</keyword>
<keyword evidence="6 7" id="KW-0472">Membrane</keyword>
<dbReference type="HAMAP" id="MF_00038">
    <property type="entry name" value="MraY"/>
    <property type="match status" value="1"/>
</dbReference>
<organism evidence="10 11">
    <name type="scientific">candidate division WOR-1 bacterium RIFOXYB2_FULL_36_35</name>
    <dbReference type="NCBI Taxonomy" id="1802578"/>
    <lineage>
        <taxon>Bacteria</taxon>
        <taxon>Bacillati</taxon>
        <taxon>Saganbacteria</taxon>
    </lineage>
</organism>
<gene>
    <name evidence="7" type="primary">mraY</name>
    <name evidence="10" type="ORF">A2290_06950</name>
</gene>
<keyword evidence="5 7" id="KW-1133">Transmembrane helix</keyword>
<feature type="transmembrane region" description="Helical" evidence="7">
    <location>
        <begin position="240"/>
        <end position="260"/>
    </location>
</feature>
<evidence type="ECO:0000256" key="6">
    <source>
        <dbReference type="ARBA" id="ARBA00023136"/>
    </source>
</evidence>
<evidence type="ECO:0000256" key="8">
    <source>
        <dbReference type="NCBIfam" id="TIGR00445"/>
    </source>
</evidence>
<comment type="cofactor">
    <cofactor evidence="7 9">
        <name>Mg(2+)</name>
        <dbReference type="ChEBI" id="CHEBI:18420"/>
    </cofactor>
</comment>
<keyword evidence="7" id="KW-0573">Peptidoglycan synthesis</keyword>
<evidence type="ECO:0000256" key="2">
    <source>
        <dbReference type="ARBA" id="ARBA00005583"/>
    </source>
</evidence>
<dbReference type="GO" id="GO:0071555">
    <property type="term" value="P:cell wall organization"/>
    <property type="evidence" value="ECO:0007669"/>
    <property type="project" value="UniProtKB-KW"/>
</dbReference>